<dbReference type="Proteomes" id="UP001549921">
    <property type="component" value="Unassembled WGS sequence"/>
</dbReference>
<evidence type="ECO:0000259" key="1">
    <source>
        <dbReference type="Pfam" id="PF25298"/>
    </source>
</evidence>
<evidence type="ECO:0000313" key="3">
    <source>
        <dbReference type="Proteomes" id="UP001549921"/>
    </source>
</evidence>
<reference evidence="2 3" key="1">
    <citation type="submission" date="2024-06" db="EMBL/GenBank/DDBJ databases">
        <title>A chromosome-level genome assembly of beet webworm, Loxostege sticticalis.</title>
        <authorList>
            <person name="Zhang Y."/>
        </authorList>
    </citation>
    <scope>NUCLEOTIDE SEQUENCE [LARGE SCALE GENOMIC DNA]</scope>
    <source>
        <strain evidence="2">AQ028</strain>
        <tissue evidence="2">Male pupae</tissue>
    </source>
</reference>
<evidence type="ECO:0000313" key="2">
    <source>
        <dbReference type="EMBL" id="KAL0829683.1"/>
    </source>
</evidence>
<gene>
    <name evidence="2" type="ORF">ABMA28_003188</name>
</gene>
<proteinExistence type="predicted"/>
<comment type="caution">
    <text evidence="2">The sequence shown here is derived from an EMBL/GenBank/DDBJ whole genome shotgun (WGS) entry which is preliminary data.</text>
</comment>
<dbReference type="Gene3D" id="3.30.70.1820">
    <property type="entry name" value="L1 transposable element, RRM domain"/>
    <property type="match status" value="1"/>
</dbReference>
<feature type="domain" description="FP protein C-terminal" evidence="1">
    <location>
        <begin position="106"/>
        <end position="158"/>
    </location>
</feature>
<name>A0ABD0SVA1_LOXSC</name>
<accession>A0ABD0SVA1</accession>
<dbReference type="InterPro" id="IPR057251">
    <property type="entry name" value="FP_C"/>
</dbReference>
<dbReference type="EMBL" id="JBEDNZ010000014">
    <property type="protein sequence ID" value="KAL0829683.1"/>
    <property type="molecule type" value="Genomic_DNA"/>
</dbReference>
<organism evidence="2 3">
    <name type="scientific">Loxostege sticticalis</name>
    <name type="common">Beet webworm moth</name>
    <dbReference type="NCBI Taxonomy" id="481309"/>
    <lineage>
        <taxon>Eukaryota</taxon>
        <taxon>Metazoa</taxon>
        <taxon>Ecdysozoa</taxon>
        <taxon>Arthropoda</taxon>
        <taxon>Hexapoda</taxon>
        <taxon>Insecta</taxon>
        <taxon>Pterygota</taxon>
        <taxon>Neoptera</taxon>
        <taxon>Endopterygota</taxon>
        <taxon>Lepidoptera</taxon>
        <taxon>Glossata</taxon>
        <taxon>Ditrysia</taxon>
        <taxon>Pyraloidea</taxon>
        <taxon>Crambidae</taxon>
        <taxon>Pyraustinae</taxon>
        <taxon>Loxostege</taxon>
    </lineage>
</organism>
<dbReference type="AlphaFoldDB" id="A0ABD0SVA1"/>
<protein>
    <recommendedName>
        <fullName evidence="1">FP protein C-terminal domain-containing protein</fullName>
    </recommendedName>
</protein>
<dbReference type="Pfam" id="PF25298">
    <property type="entry name" value="Baculo_FP_2nd"/>
    <property type="match status" value="1"/>
</dbReference>
<sequence>MEQQARQLNIEIANVPEHKGENLTSLLGKIGTFIKHPINSADILSVHRVPHMDSKNPHPKNIVVKLSSKILRDNIITAARATKVIISDKLMISGTPRTIYLSEHLTPNNKLLLRFCREAAKKHNYKFVWIKNGTVLVRQTDSSPIFAVRSEHDVNKIKS</sequence>